<feature type="compositionally biased region" description="Acidic residues" evidence="2">
    <location>
        <begin position="353"/>
        <end position="369"/>
    </location>
</feature>
<feature type="region of interest" description="Disordered" evidence="2">
    <location>
        <begin position="337"/>
        <end position="376"/>
    </location>
</feature>
<keyword evidence="4" id="KW-1185">Reference proteome</keyword>
<dbReference type="GeneID" id="17269283"/>
<dbReference type="EnsemblProtists" id="EOD23739">
    <property type="protein sequence ID" value="EOD23739"/>
    <property type="gene ID" value="EMIHUDRAFT_116254"/>
</dbReference>
<protein>
    <recommendedName>
        <fullName evidence="5">Nucleotide-diphospho-sugar transferase domain-containing protein</fullName>
    </recommendedName>
</protein>
<feature type="compositionally biased region" description="Basic and acidic residues" evidence="2">
    <location>
        <begin position="391"/>
        <end position="400"/>
    </location>
</feature>
<dbReference type="Gene3D" id="3.90.550.10">
    <property type="entry name" value="Spore Coat Polysaccharide Biosynthesis Protein SpsA, Chain A"/>
    <property type="match status" value="1"/>
</dbReference>
<evidence type="ECO:0000313" key="4">
    <source>
        <dbReference type="Proteomes" id="UP000013827"/>
    </source>
</evidence>
<dbReference type="KEGG" id="ehx:EMIHUDRAFT_116254"/>
<evidence type="ECO:0008006" key="5">
    <source>
        <dbReference type="Google" id="ProtNLM"/>
    </source>
</evidence>
<evidence type="ECO:0000256" key="2">
    <source>
        <dbReference type="SAM" id="MobiDB-lite"/>
    </source>
</evidence>
<dbReference type="STRING" id="2903.R1ES80"/>
<dbReference type="PROSITE" id="PS50096">
    <property type="entry name" value="IQ"/>
    <property type="match status" value="1"/>
</dbReference>
<accession>A0A0D3JJQ4</accession>
<feature type="region of interest" description="Disordered" evidence="2">
    <location>
        <begin position="391"/>
        <end position="425"/>
    </location>
</feature>
<reference evidence="3" key="2">
    <citation type="submission" date="2024-10" db="UniProtKB">
        <authorList>
            <consortium name="EnsemblProtists"/>
        </authorList>
    </citation>
    <scope>IDENTIFICATION</scope>
</reference>
<dbReference type="HOGENOM" id="CLU_323244_0_0_1"/>
<reference evidence="4" key="1">
    <citation type="journal article" date="2013" name="Nature">
        <title>Pan genome of the phytoplankton Emiliania underpins its global distribution.</title>
        <authorList>
            <person name="Read B.A."/>
            <person name="Kegel J."/>
            <person name="Klute M.J."/>
            <person name="Kuo A."/>
            <person name="Lefebvre S.C."/>
            <person name="Maumus F."/>
            <person name="Mayer C."/>
            <person name="Miller J."/>
            <person name="Monier A."/>
            <person name="Salamov A."/>
            <person name="Young J."/>
            <person name="Aguilar M."/>
            <person name="Claverie J.M."/>
            <person name="Frickenhaus S."/>
            <person name="Gonzalez K."/>
            <person name="Herman E.K."/>
            <person name="Lin Y.C."/>
            <person name="Napier J."/>
            <person name="Ogata H."/>
            <person name="Sarno A.F."/>
            <person name="Shmutz J."/>
            <person name="Schroeder D."/>
            <person name="de Vargas C."/>
            <person name="Verret F."/>
            <person name="von Dassow P."/>
            <person name="Valentin K."/>
            <person name="Van de Peer Y."/>
            <person name="Wheeler G."/>
            <person name="Dacks J.B."/>
            <person name="Delwiche C.F."/>
            <person name="Dyhrman S.T."/>
            <person name="Glockner G."/>
            <person name="John U."/>
            <person name="Richards T."/>
            <person name="Worden A.Z."/>
            <person name="Zhang X."/>
            <person name="Grigoriev I.V."/>
            <person name="Allen A.E."/>
            <person name="Bidle K."/>
            <person name="Borodovsky M."/>
            <person name="Bowler C."/>
            <person name="Brownlee C."/>
            <person name="Cock J.M."/>
            <person name="Elias M."/>
            <person name="Gladyshev V.N."/>
            <person name="Groth M."/>
            <person name="Guda C."/>
            <person name="Hadaegh A."/>
            <person name="Iglesias-Rodriguez M.D."/>
            <person name="Jenkins J."/>
            <person name="Jones B.M."/>
            <person name="Lawson T."/>
            <person name="Leese F."/>
            <person name="Lindquist E."/>
            <person name="Lobanov A."/>
            <person name="Lomsadze A."/>
            <person name="Malik S.B."/>
            <person name="Marsh M.E."/>
            <person name="Mackinder L."/>
            <person name="Mock T."/>
            <person name="Mueller-Roeber B."/>
            <person name="Pagarete A."/>
            <person name="Parker M."/>
            <person name="Probert I."/>
            <person name="Quesneville H."/>
            <person name="Raines C."/>
            <person name="Rensing S.A."/>
            <person name="Riano-Pachon D.M."/>
            <person name="Richier S."/>
            <person name="Rokitta S."/>
            <person name="Shiraiwa Y."/>
            <person name="Soanes D.M."/>
            <person name="van der Giezen M."/>
            <person name="Wahlund T.M."/>
            <person name="Williams B."/>
            <person name="Wilson W."/>
            <person name="Wolfe G."/>
            <person name="Wurch L.L."/>
        </authorList>
    </citation>
    <scope>NUCLEOTIDE SEQUENCE</scope>
</reference>
<dbReference type="PaxDb" id="2903-EOD23739"/>
<feature type="coiled-coil region" evidence="1">
    <location>
        <begin position="155"/>
        <end position="215"/>
    </location>
</feature>
<proteinExistence type="predicted"/>
<dbReference type="Proteomes" id="UP000013827">
    <property type="component" value="Unassembled WGS sequence"/>
</dbReference>
<name>A0A0D3JJQ4_EMIH1</name>
<sequence length="897" mass="96793">MLQRELTPRSERKVRLSAVVTQAAKITGQPERWGELDGAPHVALVEAAERELRRAEREEGGEEAAARRQRRDAADAAGRTPHHGQPARLAMLLDGLALDGSASAIASPRRRPWGLLRASWGVHAGRREGDDPLYRCLAEGSLPTAETPDLVRAEAEAAERRATRRSEELAAARREIEDAVRAEAEARASLLAAEKAAAEREAAAAAAAAAAEKRRAEAERADFAPVIELRSFPRVRMPPPEVLELQSLPSVWAPVTSGLTPPRFPFMPVSTRLPDLEIPDFVHAAHLQDVLDDLLKLCALARVSAPPLPTPPAPSEDVLAPAQATPDQLAGMAVADCICGEPPPAAPPQATSVEEDAEAEPEGQAEEAEAAAAPSDLEIWAATKLEARARGRTARAEAARRRASRGPPSVAEAHAEPEADAPGAEAVHVGAAATRVGAVYRGRAPLLASPRVQTALLALWSLLGHAASERLRLLRSHAALEREGQEAAVQEWVATALEMLQTARAQLDPAPPEAAGQEAEVRASQHNAAEERLEEIVRVLQKHGWALPGKHAAHPYVNLAEAARAARALRAGDESSRDSHCMFMTGGSGHDLNASRCLARQLRQFGSRWPFVVAVLEDDVSAARQALPLSEGVDGIVTWSRFPYQYRMSRILRPGHPLSLGRWSRSRVLDKLNLLALPGGAAQRIVWIDPDVHIRRNVDELCLLNDSFAAAPNIGIHRTCWRMVNTGVLSVRPLTGSHFRSAVLQPIVAGKVPSREGSDQGAINSLLYGYSGTAPLWGTARMLPERYNFLARRLHTSLRRWAATPALHFSGETKKMLTSSGVQGSSNLPSKRPLVEALLKWRETCVAPSQTFSMAMPASDAAVQQHLESLITDSTSLGLGHRGKDVRMYGPDNSLML</sequence>
<feature type="region of interest" description="Disordered" evidence="2">
    <location>
        <begin position="52"/>
        <end position="85"/>
    </location>
</feature>
<dbReference type="SUPFAM" id="SSF53448">
    <property type="entry name" value="Nucleotide-diphospho-sugar transferases"/>
    <property type="match status" value="1"/>
</dbReference>
<keyword evidence="1" id="KW-0175">Coiled coil</keyword>
<dbReference type="AlphaFoldDB" id="A0A0D3JJQ4"/>
<evidence type="ECO:0000313" key="3">
    <source>
        <dbReference type="EnsemblProtists" id="EOD23739"/>
    </source>
</evidence>
<organism evidence="3 4">
    <name type="scientific">Emiliania huxleyi (strain CCMP1516)</name>
    <dbReference type="NCBI Taxonomy" id="280463"/>
    <lineage>
        <taxon>Eukaryota</taxon>
        <taxon>Haptista</taxon>
        <taxon>Haptophyta</taxon>
        <taxon>Prymnesiophyceae</taxon>
        <taxon>Isochrysidales</taxon>
        <taxon>Noelaerhabdaceae</taxon>
        <taxon>Emiliania</taxon>
    </lineage>
</organism>
<evidence type="ECO:0000256" key="1">
    <source>
        <dbReference type="SAM" id="Coils"/>
    </source>
</evidence>
<dbReference type="RefSeq" id="XP_005776168.1">
    <property type="nucleotide sequence ID" value="XM_005776111.1"/>
</dbReference>
<dbReference type="InterPro" id="IPR029044">
    <property type="entry name" value="Nucleotide-diphossugar_trans"/>
</dbReference>